<feature type="compositionally biased region" description="Polar residues" evidence="1">
    <location>
        <begin position="136"/>
        <end position="157"/>
    </location>
</feature>
<proteinExistence type="predicted"/>
<organism evidence="3 4">
    <name type="scientific">Crucibulum laeve</name>
    <dbReference type="NCBI Taxonomy" id="68775"/>
    <lineage>
        <taxon>Eukaryota</taxon>
        <taxon>Fungi</taxon>
        <taxon>Dikarya</taxon>
        <taxon>Basidiomycota</taxon>
        <taxon>Agaricomycotina</taxon>
        <taxon>Agaricomycetes</taxon>
        <taxon>Agaricomycetidae</taxon>
        <taxon>Agaricales</taxon>
        <taxon>Agaricineae</taxon>
        <taxon>Nidulariaceae</taxon>
        <taxon>Crucibulum</taxon>
    </lineage>
</organism>
<reference evidence="3 4" key="1">
    <citation type="journal article" date="2019" name="Nat. Ecol. Evol.">
        <title>Megaphylogeny resolves global patterns of mushroom evolution.</title>
        <authorList>
            <person name="Varga T."/>
            <person name="Krizsan K."/>
            <person name="Foldi C."/>
            <person name="Dima B."/>
            <person name="Sanchez-Garcia M."/>
            <person name="Sanchez-Ramirez S."/>
            <person name="Szollosi G.J."/>
            <person name="Szarkandi J.G."/>
            <person name="Papp V."/>
            <person name="Albert L."/>
            <person name="Andreopoulos W."/>
            <person name="Angelini C."/>
            <person name="Antonin V."/>
            <person name="Barry K.W."/>
            <person name="Bougher N.L."/>
            <person name="Buchanan P."/>
            <person name="Buyck B."/>
            <person name="Bense V."/>
            <person name="Catcheside P."/>
            <person name="Chovatia M."/>
            <person name="Cooper J."/>
            <person name="Damon W."/>
            <person name="Desjardin D."/>
            <person name="Finy P."/>
            <person name="Geml J."/>
            <person name="Haridas S."/>
            <person name="Hughes K."/>
            <person name="Justo A."/>
            <person name="Karasinski D."/>
            <person name="Kautmanova I."/>
            <person name="Kiss B."/>
            <person name="Kocsube S."/>
            <person name="Kotiranta H."/>
            <person name="LaButti K.M."/>
            <person name="Lechner B.E."/>
            <person name="Liimatainen K."/>
            <person name="Lipzen A."/>
            <person name="Lukacs Z."/>
            <person name="Mihaltcheva S."/>
            <person name="Morgado L.N."/>
            <person name="Niskanen T."/>
            <person name="Noordeloos M.E."/>
            <person name="Ohm R.A."/>
            <person name="Ortiz-Santana B."/>
            <person name="Ovrebo C."/>
            <person name="Racz N."/>
            <person name="Riley R."/>
            <person name="Savchenko A."/>
            <person name="Shiryaev A."/>
            <person name="Soop K."/>
            <person name="Spirin V."/>
            <person name="Szebenyi C."/>
            <person name="Tomsovsky M."/>
            <person name="Tulloss R.E."/>
            <person name="Uehling J."/>
            <person name="Grigoriev I.V."/>
            <person name="Vagvolgyi C."/>
            <person name="Papp T."/>
            <person name="Martin F.M."/>
            <person name="Miettinen O."/>
            <person name="Hibbett D.S."/>
            <person name="Nagy L.G."/>
        </authorList>
    </citation>
    <scope>NUCLEOTIDE SEQUENCE [LARGE SCALE GENOMIC DNA]</scope>
    <source>
        <strain evidence="3 4">CBS 166.37</strain>
    </source>
</reference>
<gene>
    <name evidence="3" type="ORF">BDQ12DRAFT_685651</name>
</gene>
<evidence type="ECO:0000256" key="2">
    <source>
        <dbReference type="SAM" id="Phobius"/>
    </source>
</evidence>
<keyword evidence="2" id="KW-0472">Membrane</keyword>
<keyword evidence="2" id="KW-0812">Transmembrane</keyword>
<feature type="compositionally biased region" description="Low complexity" evidence="1">
    <location>
        <begin position="110"/>
        <end position="131"/>
    </location>
</feature>
<sequence length="174" mass="17392">MTSAGTYDESLLASAPAATSAQLQNGYNVDLLSPGKATPPVTRDTEAAYASKEHVHHLATPQRRTPFWRTTKGIIIMVIAALVVIGAVVGGAVGGSKKGKTASVLPDQNQTTSSSLSAGAGQQSQAQTLTQGQGGDSTAPTPSTQTVPSAPNQTPGTPASEAGSLANIPGLSTG</sequence>
<name>A0A5C3LVQ8_9AGAR</name>
<feature type="transmembrane region" description="Helical" evidence="2">
    <location>
        <begin position="74"/>
        <end position="93"/>
    </location>
</feature>
<dbReference type="OrthoDB" id="3268868at2759"/>
<dbReference type="EMBL" id="ML213609">
    <property type="protein sequence ID" value="TFK37309.1"/>
    <property type="molecule type" value="Genomic_DNA"/>
</dbReference>
<evidence type="ECO:0000313" key="3">
    <source>
        <dbReference type="EMBL" id="TFK37309.1"/>
    </source>
</evidence>
<keyword evidence="2" id="KW-1133">Transmembrane helix</keyword>
<evidence type="ECO:0000313" key="4">
    <source>
        <dbReference type="Proteomes" id="UP000308652"/>
    </source>
</evidence>
<keyword evidence="4" id="KW-1185">Reference proteome</keyword>
<dbReference type="Proteomes" id="UP000308652">
    <property type="component" value="Unassembled WGS sequence"/>
</dbReference>
<accession>A0A5C3LVQ8</accession>
<protein>
    <submittedName>
        <fullName evidence="3">Uncharacterized protein</fullName>
    </submittedName>
</protein>
<feature type="region of interest" description="Disordered" evidence="1">
    <location>
        <begin position="95"/>
        <end position="174"/>
    </location>
</feature>
<dbReference type="AlphaFoldDB" id="A0A5C3LVQ8"/>
<evidence type="ECO:0000256" key="1">
    <source>
        <dbReference type="SAM" id="MobiDB-lite"/>
    </source>
</evidence>